<dbReference type="Pfam" id="PF00505">
    <property type="entry name" value="HMG_box"/>
    <property type="match status" value="1"/>
</dbReference>
<accession>A0AAN6WVL6</accession>
<dbReference type="SUPFAM" id="SSF47095">
    <property type="entry name" value="HMG-box"/>
    <property type="match status" value="1"/>
</dbReference>
<feature type="compositionally biased region" description="Low complexity" evidence="5">
    <location>
        <begin position="101"/>
        <end position="116"/>
    </location>
</feature>
<feature type="compositionally biased region" description="Polar residues" evidence="5">
    <location>
        <begin position="17"/>
        <end position="27"/>
    </location>
</feature>
<feature type="region of interest" description="Disordered" evidence="5">
    <location>
        <begin position="337"/>
        <end position="379"/>
    </location>
</feature>
<feature type="compositionally biased region" description="Low complexity" evidence="5">
    <location>
        <begin position="166"/>
        <end position="187"/>
    </location>
</feature>
<dbReference type="FunFam" id="1.10.30.10:FF:000041">
    <property type="entry name" value="HMG box family protein"/>
    <property type="match status" value="1"/>
</dbReference>
<dbReference type="GO" id="GO:0005634">
    <property type="term" value="C:nucleus"/>
    <property type="evidence" value="ECO:0007669"/>
    <property type="project" value="UniProtKB-UniRule"/>
</dbReference>
<feature type="compositionally biased region" description="Pro residues" evidence="5">
    <location>
        <begin position="87"/>
        <end position="100"/>
    </location>
</feature>
<dbReference type="CDD" id="cd01389">
    <property type="entry name" value="HMG-box_ROX1-like"/>
    <property type="match status" value="1"/>
</dbReference>
<organism evidence="7 8">
    <name type="scientific">Podospora australis</name>
    <dbReference type="NCBI Taxonomy" id="1536484"/>
    <lineage>
        <taxon>Eukaryota</taxon>
        <taxon>Fungi</taxon>
        <taxon>Dikarya</taxon>
        <taxon>Ascomycota</taxon>
        <taxon>Pezizomycotina</taxon>
        <taxon>Sordariomycetes</taxon>
        <taxon>Sordariomycetidae</taxon>
        <taxon>Sordariales</taxon>
        <taxon>Podosporaceae</taxon>
        <taxon>Podospora</taxon>
    </lineage>
</organism>
<dbReference type="PROSITE" id="PS50118">
    <property type="entry name" value="HMG_BOX_2"/>
    <property type="match status" value="1"/>
</dbReference>
<gene>
    <name evidence="7" type="ORF">QBC35DRAFT_431993</name>
</gene>
<evidence type="ECO:0000313" key="7">
    <source>
        <dbReference type="EMBL" id="KAK4188801.1"/>
    </source>
</evidence>
<dbReference type="AlphaFoldDB" id="A0AAN6WVL6"/>
<feature type="compositionally biased region" description="Low complexity" evidence="5">
    <location>
        <begin position="517"/>
        <end position="533"/>
    </location>
</feature>
<dbReference type="GO" id="GO:0000122">
    <property type="term" value="P:negative regulation of transcription by RNA polymerase II"/>
    <property type="evidence" value="ECO:0007669"/>
    <property type="project" value="TreeGrafter"/>
</dbReference>
<feature type="region of interest" description="Disordered" evidence="5">
    <location>
        <begin position="728"/>
        <end position="766"/>
    </location>
</feature>
<keyword evidence="8" id="KW-1185">Reference proteome</keyword>
<evidence type="ECO:0000313" key="8">
    <source>
        <dbReference type="Proteomes" id="UP001302126"/>
    </source>
</evidence>
<dbReference type="InterPro" id="IPR009071">
    <property type="entry name" value="HMG_box_dom"/>
</dbReference>
<evidence type="ECO:0000256" key="3">
    <source>
        <dbReference type="ARBA" id="ARBA00023163"/>
    </source>
</evidence>
<evidence type="ECO:0000259" key="6">
    <source>
        <dbReference type="PROSITE" id="PS50118"/>
    </source>
</evidence>
<sequence>MTEAPNQNQPQQQQNQGRGASTSTGPLTRSAMSAAAARSGIGVHGGGGGGRGGGGGGSTGSGSGNGGGTTAVARQQQSQQEATNTPPLNPPAAPPLPHPPSTSSVSSYSSSASQSVPRPPPPLGPITRKRAASINTEEANREKIENFHLNTPSTGGSSSDSRHQQQHQQQLQQHQQHQQHQQPQQQQSFDPTGGRQELICLCTAPPKIPRPRNAFILYRQHHQANVVQSNPGLANPEISKIIGEQWRNESEAVKNQWKQLAEEEKLRHQVQNPGYRYQPRRGNKSGAPSSRPPVGPGEDPYRCPNCGGRYIATPRTPSTPFMTPTAARNPLLPQQLAMGGTGLGPGTPYPGVGTGSHQYPPPPPAHPRSSSVQWGGSGSNLYDIQEDVYSPTEAKRRMNYSNYLRQSVSHHPSQSHHHSLPGSPTPGYGPGPVLPVPPNLGLGGPPSAGMGPPPRPGSMTMSSPYPPIPGTSNSGGRDSHRSSVVSMSSAADLPQSSFDESLRLPPLQTHIYGGPGPSTSSYPPGPASTGSGPIYNPSSSGHGFGLGILNPPPYHPRLSSLSDPSAQSSLRAVEAMVMSISYLNKLRVLERISPSLTPPLSPSSFSQQQTHGRRRGPIIAVEGPDVRLLKIVSGVITRAFASVTDQFDVRTWEDSTSRAGSVLSARSSISGRETRDRDSRDREGGGGRDSGKDKDREKDRKSPFEVYLSTITEWHAKSAEIVRFVTGETSTSSSAPGADHEASGTSRSQSGSGSSTPRPGQRHPLPSLQHYQKLPIALLPTGFQLSLSDRFACSIPIADSYAPVDHWQWMATLWRGVVGADLVVYVRPSYPEETQAQQTPAQQGQVGVGVGIGTVEVKAAGLIVVKVPVSFVSSPSGSQGSAASSSVPPATGTETVVQMDEKMERRLGFEIVEWVRGGGWERGGLQGQHGQGGMGAGLGGERMEL</sequence>
<feature type="compositionally biased region" description="Polar residues" evidence="5">
    <location>
        <begin position="72"/>
        <end position="85"/>
    </location>
</feature>
<feature type="region of interest" description="Disordered" evidence="5">
    <location>
        <begin position="874"/>
        <end position="893"/>
    </location>
</feature>
<feature type="region of interest" description="Disordered" evidence="5">
    <location>
        <begin position="267"/>
        <end position="301"/>
    </location>
</feature>
<feature type="compositionally biased region" description="Low complexity" evidence="5">
    <location>
        <begin position="29"/>
        <end position="41"/>
    </location>
</feature>
<dbReference type="SMART" id="SM00398">
    <property type="entry name" value="HMG"/>
    <property type="match status" value="1"/>
</dbReference>
<feature type="region of interest" description="Disordered" evidence="5">
    <location>
        <begin position="1"/>
        <end position="192"/>
    </location>
</feature>
<feature type="compositionally biased region" description="Gly residues" evidence="5">
    <location>
        <begin position="42"/>
        <end position="69"/>
    </location>
</feature>
<feature type="domain" description="HMG box" evidence="6">
    <location>
        <begin position="208"/>
        <end position="276"/>
    </location>
</feature>
<evidence type="ECO:0000256" key="5">
    <source>
        <dbReference type="SAM" id="MobiDB-lite"/>
    </source>
</evidence>
<feature type="compositionally biased region" description="Basic and acidic residues" evidence="5">
    <location>
        <begin position="672"/>
        <end position="701"/>
    </location>
</feature>
<feature type="region of interest" description="Disordered" evidence="5">
    <location>
        <begin position="596"/>
        <end position="616"/>
    </location>
</feature>
<evidence type="ECO:0000256" key="1">
    <source>
        <dbReference type="ARBA" id="ARBA00023015"/>
    </source>
</evidence>
<feature type="region of interest" description="Disordered" evidence="5">
    <location>
        <begin position="923"/>
        <end position="945"/>
    </location>
</feature>
<comment type="caution">
    <text evidence="7">The sequence shown here is derived from an EMBL/GenBank/DDBJ whole genome shotgun (WGS) entry which is preliminary data.</text>
</comment>
<feature type="compositionally biased region" description="Low complexity" evidence="5">
    <location>
        <begin position="482"/>
        <end position="492"/>
    </location>
</feature>
<feature type="compositionally biased region" description="Low complexity" evidence="5">
    <location>
        <begin position="1"/>
        <end position="16"/>
    </location>
</feature>
<keyword evidence="3" id="KW-0804">Transcription</keyword>
<dbReference type="PANTHER" id="PTHR10270">
    <property type="entry name" value="SOX TRANSCRIPTION FACTOR"/>
    <property type="match status" value="1"/>
</dbReference>
<dbReference type="GO" id="GO:0030154">
    <property type="term" value="P:cell differentiation"/>
    <property type="evidence" value="ECO:0007669"/>
    <property type="project" value="TreeGrafter"/>
</dbReference>
<dbReference type="EMBL" id="MU864383">
    <property type="protein sequence ID" value="KAK4188801.1"/>
    <property type="molecule type" value="Genomic_DNA"/>
</dbReference>
<feature type="compositionally biased region" description="Low complexity" evidence="5">
    <location>
        <begin position="743"/>
        <end position="759"/>
    </location>
</feature>
<feature type="region of interest" description="Disordered" evidence="5">
    <location>
        <begin position="406"/>
        <end position="538"/>
    </location>
</feature>
<feature type="compositionally biased region" description="Polar residues" evidence="5">
    <location>
        <begin position="148"/>
        <end position="159"/>
    </location>
</feature>
<evidence type="ECO:0000256" key="2">
    <source>
        <dbReference type="ARBA" id="ARBA00023125"/>
    </source>
</evidence>
<dbReference type="Proteomes" id="UP001302126">
    <property type="component" value="Unassembled WGS sequence"/>
</dbReference>
<reference evidence="7" key="2">
    <citation type="submission" date="2023-05" db="EMBL/GenBank/DDBJ databases">
        <authorList>
            <consortium name="Lawrence Berkeley National Laboratory"/>
            <person name="Steindorff A."/>
            <person name="Hensen N."/>
            <person name="Bonometti L."/>
            <person name="Westerberg I."/>
            <person name="Brannstrom I.O."/>
            <person name="Guillou S."/>
            <person name="Cros-Aarteil S."/>
            <person name="Calhoun S."/>
            <person name="Haridas S."/>
            <person name="Kuo A."/>
            <person name="Mondo S."/>
            <person name="Pangilinan J."/>
            <person name="Riley R."/>
            <person name="Labutti K."/>
            <person name="Andreopoulos B."/>
            <person name="Lipzen A."/>
            <person name="Chen C."/>
            <person name="Yanf M."/>
            <person name="Daum C."/>
            <person name="Ng V."/>
            <person name="Clum A."/>
            <person name="Ohm R."/>
            <person name="Martin F."/>
            <person name="Silar P."/>
            <person name="Natvig D."/>
            <person name="Lalanne C."/>
            <person name="Gautier V."/>
            <person name="Ament-Velasquez S.L."/>
            <person name="Kruys A."/>
            <person name="Hutchinson M.I."/>
            <person name="Powell A.J."/>
            <person name="Barry K."/>
            <person name="Miller A.N."/>
            <person name="Grigoriev I.V."/>
            <person name="Debuchy R."/>
            <person name="Gladieux P."/>
            <person name="Thoren M.H."/>
            <person name="Johannesson H."/>
        </authorList>
    </citation>
    <scope>NUCLEOTIDE SEQUENCE</scope>
    <source>
        <strain evidence="7">PSN309</strain>
    </source>
</reference>
<dbReference type="InterPro" id="IPR036910">
    <property type="entry name" value="HMG_box_dom_sf"/>
</dbReference>
<dbReference type="GO" id="GO:0001228">
    <property type="term" value="F:DNA-binding transcription activator activity, RNA polymerase II-specific"/>
    <property type="evidence" value="ECO:0007669"/>
    <property type="project" value="TreeGrafter"/>
</dbReference>
<dbReference type="PANTHER" id="PTHR10270:SF320">
    <property type="entry name" value="BOX TRANSCRIPTIONAL REGULATOR, PUTATIVE (AFU_ORTHOLOGUE AFUA_4G10820)-RELATED"/>
    <property type="match status" value="1"/>
</dbReference>
<dbReference type="GO" id="GO:0000978">
    <property type="term" value="F:RNA polymerase II cis-regulatory region sequence-specific DNA binding"/>
    <property type="evidence" value="ECO:0007669"/>
    <property type="project" value="TreeGrafter"/>
</dbReference>
<keyword evidence="4" id="KW-0539">Nucleus</keyword>
<feature type="compositionally biased region" description="Polar residues" evidence="5">
    <location>
        <begin position="368"/>
        <end position="379"/>
    </location>
</feature>
<feature type="compositionally biased region" description="Pro residues" evidence="5">
    <location>
        <begin position="423"/>
        <end position="438"/>
    </location>
</feature>
<reference evidence="7" key="1">
    <citation type="journal article" date="2023" name="Mol. Phylogenet. Evol.">
        <title>Genome-scale phylogeny and comparative genomics of the fungal order Sordariales.</title>
        <authorList>
            <person name="Hensen N."/>
            <person name="Bonometti L."/>
            <person name="Westerberg I."/>
            <person name="Brannstrom I.O."/>
            <person name="Guillou S."/>
            <person name="Cros-Aarteil S."/>
            <person name="Calhoun S."/>
            <person name="Haridas S."/>
            <person name="Kuo A."/>
            <person name="Mondo S."/>
            <person name="Pangilinan J."/>
            <person name="Riley R."/>
            <person name="LaButti K."/>
            <person name="Andreopoulos B."/>
            <person name="Lipzen A."/>
            <person name="Chen C."/>
            <person name="Yan M."/>
            <person name="Daum C."/>
            <person name="Ng V."/>
            <person name="Clum A."/>
            <person name="Steindorff A."/>
            <person name="Ohm R.A."/>
            <person name="Martin F."/>
            <person name="Silar P."/>
            <person name="Natvig D.O."/>
            <person name="Lalanne C."/>
            <person name="Gautier V."/>
            <person name="Ament-Velasquez S.L."/>
            <person name="Kruys A."/>
            <person name="Hutchinson M.I."/>
            <person name="Powell A.J."/>
            <person name="Barry K."/>
            <person name="Miller A.N."/>
            <person name="Grigoriev I.V."/>
            <person name="Debuchy R."/>
            <person name="Gladieux P."/>
            <person name="Hiltunen Thoren M."/>
            <person name="Johannesson H."/>
        </authorList>
    </citation>
    <scope>NUCLEOTIDE SEQUENCE</scope>
    <source>
        <strain evidence="7">PSN309</strain>
    </source>
</reference>
<evidence type="ECO:0000256" key="4">
    <source>
        <dbReference type="PROSITE-ProRule" id="PRU00267"/>
    </source>
</evidence>
<keyword evidence="2 4" id="KW-0238">DNA-binding</keyword>
<feature type="DNA-binding region" description="HMG box" evidence="4">
    <location>
        <begin position="208"/>
        <end position="276"/>
    </location>
</feature>
<dbReference type="Gene3D" id="1.10.30.10">
    <property type="entry name" value="High mobility group box domain"/>
    <property type="match status" value="1"/>
</dbReference>
<feature type="compositionally biased region" description="Low complexity" evidence="5">
    <location>
        <begin position="874"/>
        <end position="890"/>
    </location>
</feature>
<feature type="region of interest" description="Disordered" evidence="5">
    <location>
        <begin position="660"/>
        <end position="701"/>
    </location>
</feature>
<dbReference type="InterPro" id="IPR050140">
    <property type="entry name" value="SRY-related_HMG-box_TF-like"/>
</dbReference>
<proteinExistence type="predicted"/>
<protein>
    <recommendedName>
        <fullName evidence="6">HMG box domain-containing protein</fullName>
    </recommendedName>
</protein>
<keyword evidence="1" id="KW-0805">Transcription regulation</keyword>
<name>A0AAN6WVL6_9PEZI</name>